<name>L9JQU8_TUPCH</name>
<proteinExistence type="predicted"/>
<reference evidence="2" key="1">
    <citation type="submission" date="2012-07" db="EMBL/GenBank/DDBJ databases">
        <title>Genome of the Chinese tree shrew, a rising model animal genetically related to primates.</title>
        <authorList>
            <person name="Zhang G."/>
            <person name="Fan Y."/>
            <person name="Yao Y."/>
            <person name="Huang Z."/>
        </authorList>
    </citation>
    <scope>NUCLEOTIDE SEQUENCE [LARGE SCALE GENOMIC DNA]</scope>
</reference>
<protein>
    <submittedName>
        <fullName evidence="1">Uncharacterized protein</fullName>
    </submittedName>
</protein>
<sequence>MAFQLPKLVTFSRVMIGVFSHLHTIDCNDKVELQTHAPLSQCPGFDVALLFYTMEQQAGSVGPDSHFQVGSREEFPGLLWLPLMRAGEERARPPQEKGAHGSYEVTPVKNHSLTPELITVGTQIASHPELKMEKGMGVLCSPRLSPSGLPSVPAHQEDCDGNGCDPEVSCHSLPLPGSSFGRWKAAPPGGCLQEAGRDLKAMDEGRPGGPDRMLARV</sequence>
<keyword evidence="2" id="KW-1185">Reference proteome</keyword>
<dbReference type="InParanoid" id="L9JQU8"/>
<dbReference type="Proteomes" id="UP000011518">
    <property type="component" value="Unassembled WGS sequence"/>
</dbReference>
<evidence type="ECO:0000313" key="2">
    <source>
        <dbReference type="Proteomes" id="UP000011518"/>
    </source>
</evidence>
<gene>
    <name evidence="1" type="ORF">TREES_T100017939</name>
</gene>
<dbReference type="EMBL" id="KB320953">
    <property type="protein sequence ID" value="ELW52753.1"/>
    <property type="molecule type" value="Genomic_DNA"/>
</dbReference>
<dbReference type="AlphaFoldDB" id="L9JQU8"/>
<accession>L9JQU8</accession>
<evidence type="ECO:0000313" key="1">
    <source>
        <dbReference type="EMBL" id="ELW52753.1"/>
    </source>
</evidence>
<reference evidence="2" key="2">
    <citation type="journal article" date="2013" name="Nat. Commun.">
        <title>Genome of the Chinese tree shrew.</title>
        <authorList>
            <person name="Fan Y."/>
            <person name="Huang Z.Y."/>
            <person name="Cao C.C."/>
            <person name="Chen C.S."/>
            <person name="Chen Y.X."/>
            <person name="Fan D.D."/>
            <person name="He J."/>
            <person name="Hou H.L."/>
            <person name="Hu L."/>
            <person name="Hu X.T."/>
            <person name="Jiang X.T."/>
            <person name="Lai R."/>
            <person name="Lang Y.S."/>
            <person name="Liang B."/>
            <person name="Liao S.G."/>
            <person name="Mu D."/>
            <person name="Ma Y.Y."/>
            <person name="Niu Y.Y."/>
            <person name="Sun X.Q."/>
            <person name="Xia J.Q."/>
            <person name="Xiao J."/>
            <person name="Xiong Z.Q."/>
            <person name="Xu L."/>
            <person name="Yang L."/>
            <person name="Zhang Y."/>
            <person name="Zhao W."/>
            <person name="Zhao X.D."/>
            <person name="Zheng Y.T."/>
            <person name="Zhou J.M."/>
            <person name="Zhu Y.B."/>
            <person name="Zhang G.J."/>
            <person name="Wang J."/>
            <person name="Yao Y.G."/>
        </authorList>
    </citation>
    <scope>NUCLEOTIDE SEQUENCE [LARGE SCALE GENOMIC DNA]</scope>
</reference>
<organism evidence="1 2">
    <name type="scientific">Tupaia chinensis</name>
    <name type="common">Chinese tree shrew</name>
    <name type="synonym">Tupaia belangeri chinensis</name>
    <dbReference type="NCBI Taxonomy" id="246437"/>
    <lineage>
        <taxon>Eukaryota</taxon>
        <taxon>Metazoa</taxon>
        <taxon>Chordata</taxon>
        <taxon>Craniata</taxon>
        <taxon>Vertebrata</taxon>
        <taxon>Euteleostomi</taxon>
        <taxon>Mammalia</taxon>
        <taxon>Eutheria</taxon>
        <taxon>Euarchontoglires</taxon>
        <taxon>Scandentia</taxon>
        <taxon>Tupaiidae</taxon>
        <taxon>Tupaia</taxon>
    </lineage>
</organism>